<feature type="transmembrane region" description="Helical" evidence="3">
    <location>
        <begin position="192"/>
        <end position="216"/>
    </location>
</feature>
<dbReference type="InterPro" id="IPR037185">
    <property type="entry name" value="EmrE-like"/>
</dbReference>
<reference evidence="5 6" key="1">
    <citation type="submission" date="2020-11" db="EMBL/GenBank/DDBJ databases">
        <title>A novel isolate from a Black sea contaminated sediment with potential to produce alkanes: Plantactinospora alkalitolerans sp. nov.</title>
        <authorList>
            <person name="Carro L."/>
            <person name="Veyisoglu A."/>
            <person name="Guven K."/>
            <person name="Schumann P."/>
            <person name="Klenk H.-P."/>
            <person name="Sahin N."/>
        </authorList>
    </citation>
    <scope>NUCLEOTIDE SEQUENCE [LARGE SCALE GENOMIC DNA]</scope>
    <source>
        <strain evidence="5 6">S1510</strain>
    </source>
</reference>
<feature type="compositionally biased region" description="Basic and acidic residues" evidence="2">
    <location>
        <begin position="304"/>
        <end position="315"/>
    </location>
</feature>
<protein>
    <submittedName>
        <fullName evidence="5">DMT family transporter</fullName>
    </submittedName>
</protein>
<keyword evidence="3" id="KW-0812">Transmembrane</keyword>
<evidence type="ECO:0000256" key="2">
    <source>
        <dbReference type="SAM" id="MobiDB-lite"/>
    </source>
</evidence>
<evidence type="ECO:0000313" key="6">
    <source>
        <dbReference type="Proteomes" id="UP000638560"/>
    </source>
</evidence>
<dbReference type="InterPro" id="IPR000620">
    <property type="entry name" value="EamA_dom"/>
</dbReference>
<dbReference type="PANTHER" id="PTHR22911:SF76">
    <property type="entry name" value="EAMA DOMAIN-CONTAINING PROTEIN"/>
    <property type="match status" value="1"/>
</dbReference>
<evidence type="ECO:0000256" key="1">
    <source>
        <dbReference type="ARBA" id="ARBA00007362"/>
    </source>
</evidence>
<name>A0ABS0GNN4_9ACTN</name>
<keyword evidence="6" id="KW-1185">Reference proteome</keyword>
<comment type="similarity">
    <text evidence="1">Belongs to the EamA transporter family.</text>
</comment>
<sequence length="346" mass="35205">MPSAVPPSRTSIDPLSIGAVAVAVAAVSSSAPLIAFAAAPALAIAFWRNILAVGVLGPFALARRRAEFRALARGAGRREAGYCALAGLALAVHFATWMPSAQLTSVAAATALVVTQPVWQGLIAHGQGRRLPLAAWLGIGVTVLGAIWAVGADFGVSGRAVAGDLLAVAGGMAAAVYTALGERARTTTSTVTYTTICYGVCAVALLAVCLVGGVPITGFDTATWLAVLGLVAGAQLLGHSMFNYALRRISATTISVLFLLEAPGAAVIAWAWLDQVPRSTALPGLALLLAGVAVVLHAEARAGRRTRAGRDRRPDPVPVAPEAGPLRQPGPASRPGTGPGRTDRND</sequence>
<feature type="transmembrane region" description="Helical" evidence="3">
    <location>
        <begin position="254"/>
        <end position="273"/>
    </location>
</feature>
<feature type="region of interest" description="Disordered" evidence="2">
    <location>
        <begin position="304"/>
        <end position="346"/>
    </location>
</feature>
<feature type="transmembrane region" description="Helical" evidence="3">
    <location>
        <begin position="41"/>
        <end position="61"/>
    </location>
</feature>
<feature type="transmembrane region" description="Helical" evidence="3">
    <location>
        <begin position="222"/>
        <end position="242"/>
    </location>
</feature>
<accession>A0ABS0GNN4</accession>
<feature type="transmembrane region" description="Helical" evidence="3">
    <location>
        <begin position="162"/>
        <end position="180"/>
    </location>
</feature>
<evidence type="ECO:0000256" key="3">
    <source>
        <dbReference type="SAM" id="Phobius"/>
    </source>
</evidence>
<feature type="transmembrane region" description="Helical" evidence="3">
    <location>
        <begin position="106"/>
        <end position="124"/>
    </location>
</feature>
<feature type="domain" description="EamA" evidence="4">
    <location>
        <begin position="19"/>
        <end position="149"/>
    </location>
</feature>
<dbReference type="RefSeq" id="WP_196199471.1">
    <property type="nucleotide sequence ID" value="NZ_JADPUN010000041.1"/>
</dbReference>
<feature type="transmembrane region" description="Helical" evidence="3">
    <location>
        <begin position="279"/>
        <end position="298"/>
    </location>
</feature>
<feature type="transmembrane region" description="Helical" evidence="3">
    <location>
        <begin position="82"/>
        <end position="100"/>
    </location>
</feature>
<dbReference type="PANTHER" id="PTHR22911">
    <property type="entry name" value="ACYL-MALONYL CONDENSING ENZYME-RELATED"/>
    <property type="match status" value="1"/>
</dbReference>
<organism evidence="5 6">
    <name type="scientific">Plantactinospora alkalitolerans</name>
    <dbReference type="NCBI Taxonomy" id="2789879"/>
    <lineage>
        <taxon>Bacteria</taxon>
        <taxon>Bacillati</taxon>
        <taxon>Actinomycetota</taxon>
        <taxon>Actinomycetes</taxon>
        <taxon>Micromonosporales</taxon>
        <taxon>Micromonosporaceae</taxon>
        <taxon>Plantactinospora</taxon>
    </lineage>
</organism>
<dbReference type="Proteomes" id="UP000638560">
    <property type="component" value="Unassembled WGS sequence"/>
</dbReference>
<keyword evidence="3" id="KW-1133">Transmembrane helix</keyword>
<feature type="transmembrane region" description="Helical" evidence="3">
    <location>
        <begin position="131"/>
        <end position="150"/>
    </location>
</feature>
<feature type="domain" description="EamA" evidence="4">
    <location>
        <begin position="162"/>
        <end position="296"/>
    </location>
</feature>
<dbReference type="SUPFAM" id="SSF103481">
    <property type="entry name" value="Multidrug resistance efflux transporter EmrE"/>
    <property type="match status" value="2"/>
</dbReference>
<dbReference type="EMBL" id="JADPUN010000041">
    <property type="protein sequence ID" value="MBF9127800.1"/>
    <property type="molecule type" value="Genomic_DNA"/>
</dbReference>
<evidence type="ECO:0000313" key="5">
    <source>
        <dbReference type="EMBL" id="MBF9127800.1"/>
    </source>
</evidence>
<dbReference type="Pfam" id="PF00892">
    <property type="entry name" value="EamA"/>
    <property type="match status" value="2"/>
</dbReference>
<comment type="caution">
    <text evidence="5">The sequence shown here is derived from an EMBL/GenBank/DDBJ whole genome shotgun (WGS) entry which is preliminary data.</text>
</comment>
<gene>
    <name evidence="5" type="ORF">I0C86_02125</name>
</gene>
<feature type="transmembrane region" description="Helical" evidence="3">
    <location>
        <begin position="12"/>
        <end position="35"/>
    </location>
</feature>
<evidence type="ECO:0000259" key="4">
    <source>
        <dbReference type="Pfam" id="PF00892"/>
    </source>
</evidence>
<proteinExistence type="inferred from homology"/>
<keyword evidence="3" id="KW-0472">Membrane</keyword>